<dbReference type="AlphaFoldDB" id="A0A1I3MIQ3"/>
<proteinExistence type="predicted"/>
<protein>
    <recommendedName>
        <fullName evidence="4">Myb-like domain-containing protein</fullName>
    </recommendedName>
</protein>
<keyword evidence="1" id="KW-0175">Coiled coil</keyword>
<keyword evidence="3" id="KW-1185">Reference proteome</keyword>
<evidence type="ECO:0000313" key="2">
    <source>
        <dbReference type="EMBL" id="SFI96898.1"/>
    </source>
</evidence>
<evidence type="ECO:0008006" key="4">
    <source>
        <dbReference type="Google" id="ProtNLM"/>
    </source>
</evidence>
<reference evidence="2 3" key="1">
    <citation type="submission" date="2016-10" db="EMBL/GenBank/DDBJ databases">
        <authorList>
            <person name="de Groot N.N."/>
        </authorList>
    </citation>
    <scope>NUCLEOTIDE SEQUENCE [LARGE SCALE GENOMIC DNA]</scope>
    <source>
        <strain evidence="2 3">DSM 44778</strain>
    </source>
</reference>
<gene>
    <name evidence="2" type="ORF">SAMN05421852_10386</name>
</gene>
<dbReference type="Proteomes" id="UP000199545">
    <property type="component" value="Unassembled WGS sequence"/>
</dbReference>
<dbReference type="RefSeq" id="WP_093228421.1">
    <property type="nucleotide sequence ID" value="NZ_FORR01000003.1"/>
</dbReference>
<name>A0A1I3MIQ3_9BACL</name>
<dbReference type="EMBL" id="FORR01000003">
    <property type="protein sequence ID" value="SFI96898.1"/>
    <property type="molecule type" value="Genomic_DNA"/>
</dbReference>
<sequence length="131" mass="16119">MASQWTSLEEQFLIYWMNQGRMYQWDSMLLLDWIGKQLQRSRTDCMKHWERLCASFNQEERTVLISQAKPNDSTLRHRMQRLEEQLEKIMKENEKLKRDMRFFESVLLEEYQLLLHLVNKDQGKLRIHRAD</sequence>
<evidence type="ECO:0000256" key="1">
    <source>
        <dbReference type="SAM" id="Coils"/>
    </source>
</evidence>
<dbReference type="OrthoDB" id="2989190at2"/>
<evidence type="ECO:0000313" key="3">
    <source>
        <dbReference type="Proteomes" id="UP000199545"/>
    </source>
</evidence>
<feature type="coiled-coil region" evidence="1">
    <location>
        <begin position="72"/>
        <end position="106"/>
    </location>
</feature>
<accession>A0A1I3MIQ3</accession>
<organism evidence="2 3">
    <name type="scientific">Thermoflavimicrobium dichotomicum</name>
    <dbReference type="NCBI Taxonomy" id="46223"/>
    <lineage>
        <taxon>Bacteria</taxon>
        <taxon>Bacillati</taxon>
        <taxon>Bacillota</taxon>
        <taxon>Bacilli</taxon>
        <taxon>Bacillales</taxon>
        <taxon>Thermoactinomycetaceae</taxon>
        <taxon>Thermoflavimicrobium</taxon>
    </lineage>
</organism>